<feature type="transmembrane region" description="Helical" evidence="5">
    <location>
        <begin position="43"/>
        <end position="62"/>
    </location>
</feature>
<proteinExistence type="predicted"/>
<feature type="transmembrane region" description="Helical" evidence="5">
    <location>
        <begin position="390"/>
        <end position="408"/>
    </location>
</feature>
<dbReference type="InterPro" id="IPR027359">
    <property type="entry name" value="Volt_channel_dom_sf"/>
</dbReference>
<dbReference type="Gene3D" id="1.10.287.70">
    <property type="match status" value="2"/>
</dbReference>
<evidence type="ECO:0000259" key="6">
    <source>
        <dbReference type="Pfam" id="PF00520"/>
    </source>
</evidence>
<dbReference type="InterPro" id="IPR005821">
    <property type="entry name" value="Ion_trans_dom"/>
</dbReference>
<feature type="domain" description="Ion transport" evidence="6">
    <location>
        <begin position="389"/>
        <end position="639"/>
    </location>
</feature>
<evidence type="ECO:0000313" key="8">
    <source>
        <dbReference type="Proteomes" id="UP000265100"/>
    </source>
</evidence>
<feature type="transmembrane region" description="Helical" evidence="5">
    <location>
        <begin position="205"/>
        <end position="225"/>
    </location>
</feature>
<dbReference type="Gene3D" id="1.20.120.350">
    <property type="entry name" value="Voltage-gated potassium channels. Chain C"/>
    <property type="match status" value="1"/>
</dbReference>
<organism evidence="7 8">
    <name type="scientific">Astatotilapia calliptera</name>
    <name type="common">Eastern happy</name>
    <name type="synonym">Chromis callipterus</name>
    <dbReference type="NCBI Taxonomy" id="8154"/>
    <lineage>
        <taxon>Eukaryota</taxon>
        <taxon>Metazoa</taxon>
        <taxon>Chordata</taxon>
        <taxon>Craniata</taxon>
        <taxon>Vertebrata</taxon>
        <taxon>Euteleostomi</taxon>
        <taxon>Actinopterygii</taxon>
        <taxon>Neopterygii</taxon>
        <taxon>Teleostei</taxon>
        <taxon>Neoteleostei</taxon>
        <taxon>Acanthomorphata</taxon>
        <taxon>Ovalentaria</taxon>
        <taxon>Cichlomorphae</taxon>
        <taxon>Cichliformes</taxon>
        <taxon>Cichlidae</taxon>
        <taxon>African cichlids</taxon>
        <taxon>Pseudocrenilabrinae</taxon>
        <taxon>Haplochromini</taxon>
        <taxon>Astatotilapia</taxon>
    </lineage>
</organism>
<reference evidence="7" key="1">
    <citation type="submission" date="2018-05" db="EMBL/GenBank/DDBJ databases">
        <authorList>
            <person name="Datahose"/>
        </authorList>
    </citation>
    <scope>NUCLEOTIDE SEQUENCE</scope>
</reference>
<feature type="transmembrane region" description="Helical" evidence="5">
    <location>
        <begin position="420"/>
        <end position="436"/>
    </location>
</feature>
<keyword evidence="2 5" id="KW-0812">Transmembrane</keyword>
<evidence type="ECO:0000256" key="3">
    <source>
        <dbReference type="ARBA" id="ARBA00022989"/>
    </source>
</evidence>
<dbReference type="GeneTree" id="ENSGT00940000162755"/>
<evidence type="ECO:0000313" key="7">
    <source>
        <dbReference type="Ensembl" id="ENSACLP00000053408.1"/>
    </source>
</evidence>
<feature type="transmembrane region" description="Helical" evidence="5">
    <location>
        <begin position="237"/>
        <end position="263"/>
    </location>
</feature>
<comment type="subcellular location">
    <subcellularLocation>
        <location evidence="1">Membrane</location>
        <topology evidence="1">Multi-pass membrane protein</topology>
    </subcellularLocation>
</comment>
<feature type="domain" description="Ion transport" evidence="6">
    <location>
        <begin position="45"/>
        <end position="269"/>
    </location>
</feature>
<dbReference type="GO" id="GO:0005216">
    <property type="term" value="F:monoatomic ion channel activity"/>
    <property type="evidence" value="ECO:0007669"/>
    <property type="project" value="InterPro"/>
</dbReference>
<dbReference type="Pfam" id="PF00520">
    <property type="entry name" value="Ion_trans"/>
    <property type="match status" value="2"/>
</dbReference>
<evidence type="ECO:0000256" key="2">
    <source>
        <dbReference type="ARBA" id="ARBA00022692"/>
    </source>
</evidence>
<dbReference type="GO" id="GO:0016020">
    <property type="term" value="C:membrane"/>
    <property type="evidence" value="ECO:0007669"/>
    <property type="project" value="UniProtKB-SubCell"/>
</dbReference>
<dbReference type="Ensembl" id="ENSACLT00000076396.1">
    <property type="protein sequence ID" value="ENSACLP00000053408.1"/>
    <property type="gene ID" value="ENSACLG00000013326.2"/>
</dbReference>
<accession>A0AAX7T942</accession>
<sequence length="677" mass="78429">MPFCVFQDFNLAAIYVSDAQYNRNVYFDTSPQAVRLYMLYNHWALKVLLYFFMLVNLSLAIFEDPAVYPLPIWATMLVEILCLLIFTIRVIHYAKVILRDKFWKDPKNICIIVILTLTLVDMIIYGALKAANYYGVRWSRVLRPLLLVNVTEGRQLRRAFRSIRNALPQIFYVFLLFMFSILIFALMALKLLGKRGLTNINGTPYFTSYLEIMFDLYVLVTTANSPDVMMPAYNANFFFAVFFIVYILINTYIFMSVFLAVVYNNYKKYLKEEVRQLVRAKRHKMVRAFGVLQEQREEGGEPVVTQASWNQLVRLVQPNLSNAHRELLWSVSDDKNQGAIGKVAFVQLADLLNIEIITIKSRPHPLQSLCPSLYQSAPSKLLCQLVQHRAFVMVYDLIILVNAVFIGLDEENPMIANSEWVFLALYILEILLKLYVFEPRVFFSKHSFWNWFDTVIVISALIATIVNSVMKSCNRQILDIVFILRVLRLIRVVDSIKRFNYISYSFIYPCIKIICICGDPAVVYYIFAMVGMELFKGKVTFYEQSSTDPAKAYCGNPLLNGTDFAKLNYCKNNFNDVVSSFILLVELTVVNQWHDILYSGFATVTHISARIFFVLFHVIVVIVILNIFVAFVLEAFFVEYSVDKSDLQTSLERKIEELELAVAQYVTFPFQYNTCNM</sequence>
<keyword evidence="3 5" id="KW-1133">Transmembrane helix</keyword>
<feature type="transmembrane region" description="Helical" evidence="5">
    <location>
        <begin position="611"/>
        <end position="638"/>
    </location>
</feature>
<reference evidence="7" key="3">
    <citation type="submission" date="2025-09" db="UniProtKB">
        <authorList>
            <consortium name="Ensembl"/>
        </authorList>
    </citation>
    <scope>IDENTIFICATION</scope>
</reference>
<dbReference type="PANTHER" id="PTHR46726">
    <property type="entry name" value="TWO PORE CHANNEL 3"/>
    <property type="match status" value="1"/>
</dbReference>
<feature type="transmembrane region" description="Helical" evidence="5">
    <location>
        <begin position="506"/>
        <end position="527"/>
    </location>
</feature>
<evidence type="ECO:0000256" key="5">
    <source>
        <dbReference type="SAM" id="Phobius"/>
    </source>
</evidence>
<feature type="transmembrane region" description="Helical" evidence="5">
    <location>
        <begin position="109"/>
        <end position="128"/>
    </location>
</feature>
<reference evidence="7" key="2">
    <citation type="submission" date="2025-08" db="UniProtKB">
        <authorList>
            <consortium name="Ensembl"/>
        </authorList>
    </citation>
    <scope>IDENTIFICATION</scope>
</reference>
<keyword evidence="8" id="KW-1185">Reference proteome</keyword>
<evidence type="ECO:0000256" key="4">
    <source>
        <dbReference type="ARBA" id="ARBA00023136"/>
    </source>
</evidence>
<feature type="transmembrane region" description="Helical" evidence="5">
    <location>
        <begin position="68"/>
        <end position="88"/>
    </location>
</feature>
<name>A0AAX7T942_ASTCA</name>
<dbReference type="SUPFAM" id="SSF81324">
    <property type="entry name" value="Voltage-gated potassium channels"/>
    <property type="match status" value="2"/>
</dbReference>
<feature type="transmembrane region" description="Helical" evidence="5">
    <location>
        <begin position="448"/>
        <end position="470"/>
    </location>
</feature>
<dbReference type="AlphaFoldDB" id="A0AAX7T942"/>
<keyword evidence="4 5" id="KW-0472">Membrane</keyword>
<evidence type="ECO:0000256" key="1">
    <source>
        <dbReference type="ARBA" id="ARBA00004141"/>
    </source>
</evidence>
<protein>
    <recommendedName>
        <fullName evidence="6">Ion transport domain-containing protein</fullName>
    </recommendedName>
</protein>
<feature type="transmembrane region" description="Helical" evidence="5">
    <location>
        <begin position="170"/>
        <end position="193"/>
    </location>
</feature>
<dbReference type="Proteomes" id="UP000265100">
    <property type="component" value="Chromosome 6"/>
</dbReference>
<dbReference type="PANTHER" id="PTHR46726:SF1">
    <property type="entry name" value="TWO-PORE CALCIUM CHANNEL 3"/>
    <property type="match status" value="1"/>
</dbReference>